<keyword evidence="1" id="KW-0472">Membrane</keyword>
<evidence type="ECO:0000256" key="1">
    <source>
        <dbReference type="SAM" id="Phobius"/>
    </source>
</evidence>
<organism evidence="2 3">
    <name type="scientific">Parasediminibacterium paludis</name>
    <dbReference type="NCBI Taxonomy" id="908966"/>
    <lineage>
        <taxon>Bacteria</taxon>
        <taxon>Pseudomonadati</taxon>
        <taxon>Bacteroidota</taxon>
        <taxon>Chitinophagia</taxon>
        <taxon>Chitinophagales</taxon>
        <taxon>Chitinophagaceae</taxon>
        <taxon>Parasediminibacterium</taxon>
    </lineage>
</organism>
<gene>
    <name evidence="2" type="ORF">ACFOW1_08120</name>
</gene>
<protein>
    <submittedName>
        <fullName evidence="2">Uncharacterized protein</fullName>
    </submittedName>
</protein>
<evidence type="ECO:0000313" key="2">
    <source>
        <dbReference type="EMBL" id="MFC4231853.1"/>
    </source>
</evidence>
<keyword evidence="1" id="KW-0812">Transmembrane</keyword>
<keyword evidence="1" id="KW-1133">Transmembrane helix</keyword>
<accession>A0ABV8PUT4</accession>
<dbReference type="Proteomes" id="UP001595906">
    <property type="component" value="Unassembled WGS sequence"/>
</dbReference>
<sequence>MKSETIIGLVAGVIITYITTTLVYDFLKENDKSEKYLKRKFEYTFLDLISLGFYNAMQLALGSFFVYLGFVLVPQTTYFSLLLCVLGSLITINFFLFFNHLFYELVQKITIDKNTMLISCKRFSQVTSFYLNDAATLLTVYEPPYQKRYGGRGIRCFGADFGICKISNGEATVIITNLNRIKTKELTGCIASNNTETVSKQVNFIL</sequence>
<feature type="transmembrane region" description="Helical" evidence="1">
    <location>
        <begin position="78"/>
        <end position="98"/>
    </location>
</feature>
<feature type="transmembrane region" description="Helical" evidence="1">
    <location>
        <begin position="48"/>
        <end position="72"/>
    </location>
</feature>
<proteinExistence type="predicted"/>
<dbReference type="RefSeq" id="WP_379013468.1">
    <property type="nucleotide sequence ID" value="NZ_JBHSDC010000012.1"/>
</dbReference>
<comment type="caution">
    <text evidence="2">The sequence shown here is derived from an EMBL/GenBank/DDBJ whole genome shotgun (WGS) entry which is preliminary data.</text>
</comment>
<dbReference type="EMBL" id="JBHSDC010000012">
    <property type="protein sequence ID" value="MFC4231853.1"/>
    <property type="molecule type" value="Genomic_DNA"/>
</dbReference>
<feature type="transmembrane region" description="Helical" evidence="1">
    <location>
        <begin position="6"/>
        <end position="27"/>
    </location>
</feature>
<keyword evidence="3" id="KW-1185">Reference proteome</keyword>
<evidence type="ECO:0000313" key="3">
    <source>
        <dbReference type="Proteomes" id="UP001595906"/>
    </source>
</evidence>
<reference evidence="3" key="1">
    <citation type="journal article" date="2019" name="Int. J. Syst. Evol. Microbiol.">
        <title>The Global Catalogue of Microorganisms (GCM) 10K type strain sequencing project: providing services to taxonomists for standard genome sequencing and annotation.</title>
        <authorList>
            <consortium name="The Broad Institute Genomics Platform"/>
            <consortium name="The Broad Institute Genome Sequencing Center for Infectious Disease"/>
            <person name="Wu L."/>
            <person name="Ma J."/>
        </authorList>
    </citation>
    <scope>NUCLEOTIDE SEQUENCE [LARGE SCALE GENOMIC DNA]</scope>
    <source>
        <strain evidence="3">CECT 8010</strain>
    </source>
</reference>
<name>A0ABV8PUT4_9BACT</name>